<proteinExistence type="predicted"/>
<dbReference type="Gene3D" id="1.25.10.10">
    <property type="entry name" value="Leucine-rich Repeat Variant"/>
    <property type="match status" value="1"/>
</dbReference>
<dbReference type="EMBL" id="UZAD01000713">
    <property type="protein sequence ID" value="VDN84279.1"/>
    <property type="molecule type" value="Genomic_DNA"/>
</dbReference>
<keyword evidence="4" id="KW-1185">Reference proteome</keyword>
<reference evidence="5" key="1">
    <citation type="submission" date="2017-02" db="UniProtKB">
        <authorList>
            <consortium name="WormBaseParasite"/>
        </authorList>
    </citation>
    <scope>IDENTIFICATION</scope>
</reference>
<keyword evidence="1" id="KW-1133">Transmembrane helix</keyword>
<name>A0A0N4T4J3_BRUPA</name>
<keyword evidence="1" id="KW-0812">Transmembrane</keyword>
<dbReference type="InterPro" id="IPR056771">
    <property type="entry name" value="FH3_FHOD1-3-like"/>
</dbReference>
<reference evidence="3 4" key="2">
    <citation type="submission" date="2018-11" db="EMBL/GenBank/DDBJ databases">
        <authorList>
            <consortium name="Pathogen Informatics"/>
        </authorList>
    </citation>
    <scope>NUCLEOTIDE SEQUENCE [LARGE SCALE GENOMIC DNA]</scope>
</reference>
<dbReference type="Proteomes" id="UP000278627">
    <property type="component" value="Unassembled WGS sequence"/>
</dbReference>
<protein>
    <submittedName>
        <fullName evidence="5">Ovule protein</fullName>
    </submittedName>
</protein>
<sequence length="66" mass="7661">MSKCKGSNVHVRLIVALGQVMLYVDGMNGINVHIKIIQWLYELLDSSVSFPNTSFFFFFLFFIKKK</sequence>
<keyword evidence="1" id="KW-0472">Membrane</keyword>
<feature type="transmembrane region" description="Helical" evidence="1">
    <location>
        <begin position="46"/>
        <end position="63"/>
    </location>
</feature>
<evidence type="ECO:0000313" key="4">
    <source>
        <dbReference type="Proteomes" id="UP000278627"/>
    </source>
</evidence>
<dbReference type="InterPro" id="IPR011989">
    <property type="entry name" value="ARM-like"/>
</dbReference>
<accession>A0A0N4T4J3</accession>
<dbReference type="WBParaSite" id="BPAG_0000312301-mRNA-1">
    <property type="protein sequence ID" value="BPAG_0000312301-mRNA-1"/>
    <property type="gene ID" value="BPAG_0000312301"/>
</dbReference>
<organism evidence="5">
    <name type="scientific">Brugia pahangi</name>
    <name type="common">Filarial nematode worm</name>
    <dbReference type="NCBI Taxonomy" id="6280"/>
    <lineage>
        <taxon>Eukaryota</taxon>
        <taxon>Metazoa</taxon>
        <taxon>Ecdysozoa</taxon>
        <taxon>Nematoda</taxon>
        <taxon>Chromadorea</taxon>
        <taxon>Rhabditida</taxon>
        <taxon>Spirurina</taxon>
        <taxon>Spiruromorpha</taxon>
        <taxon>Filarioidea</taxon>
        <taxon>Onchocercidae</taxon>
        <taxon>Brugia</taxon>
    </lineage>
</organism>
<dbReference type="STRING" id="6280.A0A0N4T4J3"/>
<feature type="domain" description="FHOD1/3-like FH3" evidence="2">
    <location>
        <begin position="9"/>
        <end position="49"/>
    </location>
</feature>
<evidence type="ECO:0000313" key="5">
    <source>
        <dbReference type="WBParaSite" id="BPAG_0000312301-mRNA-1"/>
    </source>
</evidence>
<gene>
    <name evidence="3" type="ORF">BPAG_LOCUS3093</name>
</gene>
<feature type="transmembrane region" description="Helical" evidence="1">
    <location>
        <begin position="12"/>
        <end position="34"/>
    </location>
</feature>
<evidence type="ECO:0000259" key="2">
    <source>
        <dbReference type="Pfam" id="PF24959"/>
    </source>
</evidence>
<dbReference type="Pfam" id="PF24959">
    <property type="entry name" value="FH3_FHOD1-3"/>
    <property type="match status" value="1"/>
</dbReference>
<dbReference type="AlphaFoldDB" id="A0A0N4T4J3"/>
<evidence type="ECO:0000256" key="1">
    <source>
        <dbReference type="SAM" id="Phobius"/>
    </source>
</evidence>
<evidence type="ECO:0000313" key="3">
    <source>
        <dbReference type="EMBL" id="VDN84279.1"/>
    </source>
</evidence>